<name>A0AAX2RA60_BURCE</name>
<evidence type="ECO:0000313" key="1">
    <source>
        <dbReference type="EMBL" id="TEU31709.1"/>
    </source>
</evidence>
<proteinExistence type="predicted"/>
<sequence>MTVVSSSDNEEVTRQLSARLDAMLSGQLQVPVTPGPVFALLAMAVAHSGMIRPELSDCKVAAQALQQAEPNGYVISRRTRSALSSRTFASELPDPPDPSYAYVHVSERGMIELVAGEVADPTHGLVSLGGIEQSMSHGDAHAVRAAFDALGVGGRIVVVLALLYTQGARVKSRETIPELSGVLDAPIVKIAPRAFAVPAELEPRTLNRLVRNLWAEVTQRVR</sequence>
<dbReference type="Proteomes" id="UP000298234">
    <property type="component" value="Unassembled WGS sequence"/>
</dbReference>
<reference evidence="1 2" key="1">
    <citation type="submission" date="2019-03" db="EMBL/GenBank/DDBJ databases">
        <title>Burkholderia cepacia outbreak.</title>
        <authorList>
            <person name="Farzana R."/>
            <person name="Walsh T.R."/>
        </authorList>
    </citation>
    <scope>NUCLEOTIDE SEQUENCE [LARGE SCALE GENOMIC DNA]</scope>
    <source>
        <strain evidence="2">d13</strain>
    </source>
</reference>
<dbReference type="RefSeq" id="WP_134320042.1">
    <property type="nucleotide sequence ID" value="NZ_CAJMXM010000005.1"/>
</dbReference>
<organism evidence="1 2">
    <name type="scientific">Burkholderia cepacia</name>
    <name type="common">Pseudomonas cepacia</name>
    <dbReference type="NCBI Taxonomy" id="292"/>
    <lineage>
        <taxon>Bacteria</taxon>
        <taxon>Pseudomonadati</taxon>
        <taxon>Pseudomonadota</taxon>
        <taxon>Betaproteobacteria</taxon>
        <taxon>Burkholderiales</taxon>
        <taxon>Burkholderiaceae</taxon>
        <taxon>Burkholderia</taxon>
        <taxon>Burkholderia cepacia complex</taxon>
    </lineage>
</organism>
<dbReference type="EMBL" id="SNSQ01000115">
    <property type="protein sequence ID" value="TEU31709.1"/>
    <property type="molecule type" value="Genomic_DNA"/>
</dbReference>
<evidence type="ECO:0000313" key="2">
    <source>
        <dbReference type="Proteomes" id="UP000298234"/>
    </source>
</evidence>
<protein>
    <submittedName>
        <fullName evidence="1">Uncharacterized protein</fullName>
    </submittedName>
</protein>
<dbReference type="AlphaFoldDB" id="A0AAX2RA60"/>
<gene>
    <name evidence="1" type="ORF">E3D37_44530</name>
</gene>
<accession>A0AAX2RA60</accession>
<comment type="caution">
    <text evidence="1">The sequence shown here is derived from an EMBL/GenBank/DDBJ whole genome shotgun (WGS) entry which is preliminary data.</text>
</comment>